<evidence type="ECO:0000313" key="1">
    <source>
        <dbReference type="EMBL" id="KRZ69846.1"/>
    </source>
</evidence>
<comment type="caution">
    <text evidence="1">The sequence shown here is derived from an EMBL/GenBank/DDBJ whole genome shotgun (WGS) entry which is preliminary data.</text>
</comment>
<keyword evidence="2" id="KW-1185">Reference proteome</keyword>
<proteinExistence type="predicted"/>
<accession>A0A0V1MDG3</accession>
<dbReference type="AlphaFoldDB" id="A0A0V1MDG3"/>
<dbReference type="EMBL" id="JYDO01000126">
    <property type="protein sequence ID" value="KRZ69846.1"/>
    <property type="molecule type" value="Genomic_DNA"/>
</dbReference>
<gene>
    <name evidence="1" type="ORF">T10_2896</name>
</gene>
<organism evidence="1 2">
    <name type="scientific">Trichinella papuae</name>
    <dbReference type="NCBI Taxonomy" id="268474"/>
    <lineage>
        <taxon>Eukaryota</taxon>
        <taxon>Metazoa</taxon>
        <taxon>Ecdysozoa</taxon>
        <taxon>Nematoda</taxon>
        <taxon>Enoplea</taxon>
        <taxon>Dorylaimia</taxon>
        <taxon>Trichinellida</taxon>
        <taxon>Trichinellidae</taxon>
        <taxon>Trichinella</taxon>
    </lineage>
</organism>
<reference evidence="1 2" key="1">
    <citation type="submission" date="2015-01" db="EMBL/GenBank/DDBJ databases">
        <title>Evolution of Trichinella species and genotypes.</title>
        <authorList>
            <person name="Korhonen P.K."/>
            <person name="Edoardo P."/>
            <person name="Giuseppe L.R."/>
            <person name="Gasser R.B."/>
        </authorList>
    </citation>
    <scope>NUCLEOTIDE SEQUENCE [LARGE SCALE GENOMIC DNA]</scope>
    <source>
        <strain evidence="1">ISS1980</strain>
    </source>
</reference>
<dbReference type="Proteomes" id="UP000054843">
    <property type="component" value="Unassembled WGS sequence"/>
</dbReference>
<sequence length="59" mass="7104">MKSNQKWLKVCLIALVLLLRINMHIYNLRVLKRFNMLFKVVKNSKNVLLKSHLILEKQK</sequence>
<protein>
    <submittedName>
        <fullName evidence="1">Uncharacterized protein</fullName>
    </submittedName>
</protein>
<name>A0A0V1MDG3_9BILA</name>
<evidence type="ECO:0000313" key="2">
    <source>
        <dbReference type="Proteomes" id="UP000054843"/>
    </source>
</evidence>